<accession>A0A923EM72</accession>
<dbReference type="Proteomes" id="UP000629923">
    <property type="component" value="Unassembled WGS sequence"/>
</dbReference>
<proteinExistence type="predicted"/>
<evidence type="ECO:0000313" key="2">
    <source>
        <dbReference type="Proteomes" id="UP000629923"/>
    </source>
</evidence>
<organism evidence="1 2">
    <name type="scientific">Klebsiella pneumoniae</name>
    <dbReference type="NCBI Taxonomy" id="573"/>
    <lineage>
        <taxon>Bacteria</taxon>
        <taxon>Pseudomonadati</taxon>
        <taxon>Pseudomonadota</taxon>
        <taxon>Gammaproteobacteria</taxon>
        <taxon>Enterobacterales</taxon>
        <taxon>Enterobacteriaceae</taxon>
        <taxon>Klebsiella/Raoultella group</taxon>
        <taxon>Klebsiella</taxon>
        <taxon>Klebsiella pneumoniae complex</taxon>
    </lineage>
</organism>
<protein>
    <submittedName>
        <fullName evidence="1">Uncharacterized protein</fullName>
    </submittedName>
</protein>
<evidence type="ECO:0000313" key="1">
    <source>
        <dbReference type="EMBL" id="MBC2872766.1"/>
    </source>
</evidence>
<sequence>MRDQLAIARHDRDVARQRRAFALTALRIERNDMYMHFWRTKGTLPGIIANVKAASPGKSGAAEVQRPFTQC</sequence>
<comment type="caution">
    <text evidence="1">The sequence shown here is derived from an EMBL/GenBank/DDBJ whole genome shotgun (WGS) entry which is preliminary data.</text>
</comment>
<reference evidence="1" key="1">
    <citation type="submission" date="2020-08" db="EMBL/GenBank/DDBJ databases">
        <title>Tigecycline and colistin resistance in Klebsiella pneumoniae.</title>
        <authorList>
            <person name="Ramesh N."/>
            <person name="Shanthini T."/>
            <person name="Prasanth M."/>
            <person name="Senthilkumar N."/>
            <person name="Meesala Krishna M."/>
            <person name="Guruswami G."/>
        </authorList>
    </citation>
    <scope>NUCLEOTIDE SEQUENCE</scope>
    <source>
        <strain evidence="1">SHM 84C</strain>
    </source>
</reference>
<name>A0A923EM72_KLEPN</name>
<gene>
    <name evidence="1" type="ORF">H7U18_04835</name>
</gene>
<dbReference type="EMBL" id="JACLQZ010000001">
    <property type="protein sequence ID" value="MBC2872766.1"/>
    <property type="molecule type" value="Genomic_DNA"/>
</dbReference>
<dbReference type="AlphaFoldDB" id="A0A923EM72"/>